<dbReference type="InterPro" id="IPR004509">
    <property type="entry name" value="Competence_ComEA_HhH"/>
</dbReference>
<feature type="domain" description="Helix-hairpin-helix DNA-binding motif class 1" evidence="2">
    <location>
        <begin position="46"/>
        <end position="65"/>
    </location>
</feature>
<accession>A0A0C2EEQ3</accession>
<proteinExistence type="predicted"/>
<dbReference type="EMBL" id="JWJD01000002">
    <property type="protein sequence ID" value="KIH77103.1"/>
    <property type="molecule type" value="Genomic_DNA"/>
</dbReference>
<dbReference type="GO" id="GO:0015627">
    <property type="term" value="C:type II protein secretion system complex"/>
    <property type="evidence" value="ECO:0007669"/>
    <property type="project" value="TreeGrafter"/>
</dbReference>
<dbReference type="NCBIfam" id="TIGR00426">
    <property type="entry name" value="competence protein ComEA helix-hairpin-helix repeat region"/>
    <property type="match status" value="1"/>
</dbReference>
<gene>
    <name evidence="3" type="ORF">GFER_08775</name>
</gene>
<evidence type="ECO:0000313" key="3">
    <source>
        <dbReference type="EMBL" id="KIH77103.1"/>
    </source>
</evidence>
<sequence>MKKSVYAVLFVLMILLGGGAQALAQDAATQRVAQAALVDINSASAEELEVLPGIGAVKARSIVAYREAKPFAAVEDILAVDGIGAATLERIRNQITVD</sequence>
<dbReference type="Proteomes" id="UP000035068">
    <property type="component" value="Unassembled WGS sequence"/>
</dbReference>
<dbReference type="InterPro" id="IPR003583">
    <property type="entry name" value="Hlx-hairpin-Hlx_DNA-bd_motif"/>
</dbReference>
<comment type="caution">
    <text evidence="3">The sequence shown here is derived from an EMBL/GenBank/DDBJ whole genome shotgun (WGS) entry which is preliminary data.</text>
</comment>
<dbReference type="PANTHER" id="PTHR21180">
    <property type="entry name" value="ENDONUCLEASE/EXONUCLEASE/PHOSPHATASE FAMILY DOMAIN-CONTAINING PROTEIN 1"/>
    <property type="match status" value="1"/>
</dbReference>
<dbReference type="PANTHER" id="PTHR21180:SF32">
    <property type="entry name" value="ENDONUCLEASE_EXONUCLEASE_PHOSPHATASE FAMILY DOMAIN-CONTAINING PROTEIN 1"/>
    <property type="match status" value="1"/>
</dbReference>
<evidence type="ECO:0000256" key="1">
    <source>
        <dbReference type="SAM" id="SignalP"/>
    </source>
</evidence>
<dbReference type="RefSeq" id="WP_040098418.1">
    <property type="nucleotide sequence ID" value="NZ_JWJD01000002.1"/>
</dbReference>
<dbReference type="GO" id="GO:0015628">
    <property type="term" value="P:protein secretion by the type II secretion system"/>
    <property type="evidence" value="ECO:0007669"/>
    <property type="project" value="TreeGrafter"/>
</dbReference>
<feature type="chain" id="PRO_5002147957" description="Helix-hairpin-helix DNA-binding motif class 1 domain-containing protein" evidence="1">
    <location>
        <begin position="25"/>
        <end position="98"/>
    </location>
</feature>
<dbReference type="InterPro" id="IPR051675">
    <property type="entry name" value="Endo/Exo/Phosphatase_dom_1"/>
</dbReference>
<dbReference type="SMART" id="SM00278">
    <property type="entry name" value="HhH1"/>
    <property type="match status" value="2"/>
</dbReference>
<dbReference type="InterPro" id="IPR010994">
    <property type="entry name" value="RuvA_2-like"/>
</dbReference>
<dbReference type="GO" id="GO:0003677">
    <property type="term" value="F:DNA binding"/>
    <property type="evidence" value="ECO:0007669"/>
    <property type="project" value="InterPro"/>
</dbReference>
<keyword evidence="4" id="KW-1185">Reference proteome</keyword>
<dbReference type="Pfam" id="PF12836">
    <property type="entry name" value="HHH_3"/>
    <property type="match status" value="1"/>
</dbReference>
<dbReference type="SUPFAM" id="SSF47781">
    <property type="entry name" value="RuvA domain 2-like"/>
    <property type="match status" value="1"/>
</dbReference>
<dbReference type="Gene3D" id="1.10.150.320">
    <property type="entry name" value="Photosystem II 12 kDa extrinsic protein"/>
    <property type="match status" value="1"/>
</dbReference>
<dbReference type="GO" id="GO:0006281">
    <property type="term" value="P:DNA repair"/>
    <property type="evidence" value="ECO:0007669"/>
    <property type="project" value="InterPro"/>
</dbReference>
<name>A0A0C2EEQ3_9BACT</name>
<dbReference type="AlphaFoldDB" id="A0A0C2EEQ3"/>
<evidence type="ECO:0000259" key="2">
    <source>
        <dbReference type="SMART" id="SM00278"/>
    </source>
</evidence>
<keyword evidence="1" id="KW-0732">Signal</keyword>
<reference evidence="3 4" key="1">
    <citation type="submission" date="2014-12" db="EMBL/GenBank/DDBJ databases">
        <title>Genomes of Geoalkalibacter ferrihydriticus and Geoalkalibacter subterraneus, two haloalkaliphilic metal-reducing members of the Geobacteraceae.</title>
        <authorList>
            <person name="Badalamenti J.P."/>
            <person name="Torres C.I."/>
            <person name="Krajmalnik-Brown R."/>
            <person name="Bond D.R."/>
        </authorList>
    </citation>
    <scope>NUCLEOTIDE SEQUENCE [LARGE SCALE GENOMIC DNA]</scope>
    <source>
        <strain evidence="3 4">DSM 17813</strain>
    </source>
</reference>
<evidence type="ECO:0000313" key="4">
    <source>
        <dbReference type="Proteomes" id="UP000035068"/>
    </source>
</evidence>
<organism evidence="3 4">
    <name type="scientific">Geoalkalibacter ferrihydriticus DSM 17813</name>
    <dbReference type="NCBI Taxonomy" id="1121915"/>
    <lineage>
        <taxon>Bacteria</taxon>
        <taxon>Pseudomonadati</taxon>
        <taxon>Thermodesulfobacteriota</taxon>
        <taxon>Desulfuromonadia</taxon>
        <taxon>Desulfuromonadales</taxon>
        <taxon>Geoalkalibacteraceae</taxon>
        <taxon>Geoalkalibacter</taxon>
    </lineage>
</organism>
<feature type="signal peptide" evidence="1">
    <location>
        <begin position="1"/>
        <end position="24"/>
    </location>
</feature>
<protein>
    <recommendedName>
        <fullName evidence="2">Helix-hairpin-helix DNA-binding motif class 1 domain-containing protein</fullName>
    </recommendedName>
</protein>
<feature type="domain" description="Helix-hairpin-helix DNA-binding motif class 1" evidence="2">
    <location>
        <begin position="75"/>
        <end position="94"/>
    </location>
</feature>